<evidence type="ECO:0000313" key="1">
    <source>
        <dbReference type="EMBL" id="CAH1194661.1"/>
    </source>
</evidence>
<accession>A0ABN8G409</accession>
<reference evidence="1" key="1">
    <citation type="submission" date="2022-01" db="EMBL/GenBank/DDBJ databases">
        <authorList>
            <person name="Criscuolo A."/>
        </authorList>
    </citation>
    <scope>NUCLEOTIDE SEQUENCE</scope>
    <source>
        <strain evidence="1">CIP111892</strain>
    </source>
</reference>
<gene>
    <name evidence="1" type="ORF">PAECIP111892_01790</name>
</gene>
<evidence type="ECO:0000313" key="2">
    <source>
        <dbReference type="Proteomes" id="UP000838324"/>
    </source>
</evidence>
<comment type="caution">
    <text evidence="1">The sequence shown here is derived from an EMBL/GenBank/DDBJ whole genome shotgun (WGS) entry which is preliminary data.</text>
</comment>
<sequence length="60" mass="6650">MPNLITIASATIEVPSYPSRTTAAGRIASRNRRAAIKKMLWPFAKSFVVLLGLFVKEVFL</sequence>
<proteinExistence type="predicted"/>
<dbReference type="Proteomes" id="UP000838324">
    <property type="component" value="Unassembled WGS sequence"/>
</dbReference>
<organism evidence="1 2">
    <name type="scientific">Paenibacillus auburnensis</name>
    <dbReference type="NCBI Taxonomy" id="2905649"/>
    <lineage>
        <taxon>Bacteria</taxon>
        <taxon>Bacillati</taxon>
        <taxon>Bacillota</taxon>
        <taxon>Bacilli</taxon>
        <taxon>Bacillales</taxon>
        <taxon>Paenibacillaceae</taxon>
        <taxon>Paenibacillus</taxon>
    </lineage>
</organism>
<keyword evidence="2" id="KW-1185">Reference proteome</keyword>
<protein>
    <submittedName>
        <fullName evidence="1">Uncharacterized protein</fullName>
    </submittedName>
</protein>
<name>A0ABN8G409_9BACL</name>
<dbReference type="EMBL" id="CAKMMG010000001">
    <property type="protein sequence ID" value="CAH1194661.1"/>
    <property type="molecule type" value="Genomic_DNA"/>
</dbReference>